<evidence type="ECO:0000313" key="7">
    <source>
        <dbReference type="RefSeq" id="XP_056694110.1"/>
    </source>
</evidence>
<dbReference type="PANTHER" id="PTHR33018">
    <property type="entry name" value="OS10G0338966 PROTEIN-RELATED"/>
    <property type="match status" value="1"/>
</dbReference>
<dbReference type="PANTHER" id="PTHR33018:SF34">
    <property type="entry name" value="OS02G0472350 PROTEIN"/>
    <property type="match status" value="1"/>
</dbReference>
<keyword evidence="6" id="KW-1185">Reference proteome</keyword>
<comment type="similarity">
    <text evidence="1">Belongs to the peptidase C48 family.</text>
</comment>
<dbReference type="Proteomes" id="UP000813463">
    <property type="component" value="Chromosome 3"/>
</dbReference>
<dbReference type="Pfam" id="PF02902">
    <property type="entry name" value="Peptidase_C48"/>
    <property type="match status" value="1"/>
</dbReference>
<evidence type="ECO:0000259" key="5">
    <source>
        <dbReference type="PROSITE" id="PS50600"/>
    </source>
</evidence>
<dbReference type="InterPro" id="IPR003653">
    <property type="entry name" value="Peptidase_C48_C"/>
</dbReference>
<gene>
    <name evidence="7" type="primary">LOC130469170</name>
</gene>
<protein>
    <recommendedName>
        <fullName evidence="5">Ubiquitin-like protease family profile domain-containing protein</fullName>
    </recommendedName>
</protein>
<dbReference type="Gene3D" id="3.40.395.10">
    <property type="entry name" value="Adenoviral Proteinase, Chain A"/>
    <property type="match status" value="1"/>
</dbReference>
<dbReference type="Pfam" id="PF26133">
    <property type="entry name" value="DUF8039"/>
    <property type="match status" value="1"/>
</dbReference>
<dbReference type="InterPro" id="IPR058352">
    <property type="entry name" value="DUF8039"/>
</dbReference>
<keyword evidence="3" id="KW-0378">Hydrolase</keyword>
<feature type="domain" description="Ubiquitin-like protease family profile" evidence="5">
    <location>
        <begin position="318"/>
        <end position="486"/>
    </location>
</feature>
<dbReference type="SUPFAM" id="SSF54001">
    <property type="entry name" value="Cysteine proteinases"/>
    <property type="match status" value="1"/>
</dbReference>
<dbReference type="GeneID" id="130469170"/>
<evidence type="ECO:0000256" key="2">
    <source>
        <dbReference type="ARBA" id="ARBA00022670"/>
    </source>
</evidence>
<evidence type="ECO:0000313" key="6">
    <source>
        <dbReference type="Proteomes" id="UP000813463"/>
    </source>
</evidence>
<feature type="region of interest" description="Disordered" evidence="4">
    <location>
        <begin position="105"/>
        <end position="127"/>
    </location>
</feature>
<proteinExistence type="inferred from homology"/>
<reference evidence="6" key="1">
    <citation type="journal article" date="2021" name="Nat. Commun.">
        <title>Genomic analyses provide insights into spinach domestication and the genetic basis of agronomic traits.</title>
        <authorList>
            <person name="Cai X."/>
            <person name="Sun X."/>
            <person name="Xu C."/>
            <person name="Sun H."/>
            <person name="Wang X."/>
            <person name="Ge C."/>
            <person name="Zhang Z."/>
            <person name="Wang Q."/>
            <person name="Fei Z."/>
            <person name="Jiao C."/>
            <person name="Wang Q."/>
        </authorList>
    </citation>
    <scope>NUCLEOTIDE SEQUENCE [LARGE SCALE GENOMIC DNA]</scope>
    <source>
        <strain evidence="6">cv. Varoflay</strain>
    </source>
</reference>
<dbReference type="InterPro" id="IPR038765">
    <property type="entry name" value="Papain-like_cys_pep_sf"/>
</dbReference>
<evidence type="ECO:0000256" key="4">
    <source>
        <dbReference type="SAM" id="MobiDB-lite"/>
    </source>
</evidence>
<evidence type="ECO:0000256" key="1">
    <source>
        <dbReference type="ARBA" id="ARBA00005234"/>
    </source>
</evidence>
<dbReference type="RefSeq" id="XP_056694110.1">
    <property type="nucleotide sequence ID" value="XM_056838132.1"/>
</dbReference>
<sequence>MPILLYNNYEQLEIKEKQAKGEFTPHRNQDALSEALGKSDHLGRARGFGGVNVGVKRAFGKATSKPKSDHETIKAQLREELREEMREELKASMKANLPSILESMGLSTTLPSTTPSNHSQRSPPRQIELPHEKALPSELEEVLPPFEVETTCQLLLKDPESGAMYDVASATAYPPRENEVCHTVSLLPGHLKVKIQKVPDEFLGLPLPVPVPAFEIEAMENAIGTYVQWPTTLIRFSVEATPKVKKLKRMSPEMIFSNELASGLSASRKSPDIPDTIVDSLSQECEWLRTFVASMPDGDSFEVILDGTSFHYNENGKIQVDKNDISQFLRGAKLNISIIQVFMRALQHELNSNDKASKVGWLCPDTTSDTKIKSSTEEVNAYIFKAMNESVKSRNEFVLAPIFENDHWMLLAISVKNCTIYHFDSICLSLGRKIKMKTIVRHFFTRYKMCGNRVNRKEPLWKYVECAQQKGGLECGFYVMRYMFDLVSCCNDVSDLEKVCTSMSGDPFTDEQIDEIRDKWASYFTEHCV</sequence>
<organism evidence="6 7">
    <name type="scientific">Spinacia oleracea</name>
    <name type="common">Spinach</name>
    <dbReference type="NCBI Taxonomy" id="3562"/>
    <lineage>
        <taxon>Eukaryota</taxon>
        <taxon>Viridiplantae</taxon>
        <taxon>Streptophyta</taxon>
        <taxon>Embryophyta</taxon>
        <taxon>Tracheophyta</taxon>
        <taxon>Spermatophyta</taxon>
        <taxon>Magnoliopsida</taxon>
        <taxon>eudicotyledons</taxon>
        <taxon>Gunneridae</taxon>
        <taxon>Pentapetalae</taxon>
        <taxon>Caryophyllales</taxon>
        <taxon>Chenopodiaceae</taxon>
        <taxon>Chenopodioideae</taxon>
        <taxon>Anserineae</taxon>
        <taxon>Spinacia</taxon>
    </lineage>
</organism>
<keyword evidence="2" id="KW-0645">Protease</keyword>
<name>A0ABM3RER9_SPIOL</name>
<evidence type="ECO:0000256" key="3">
    <source>
        <dbReference type="ARBA" id="ARBA00022801"/>
    </source>
</evidence>
<dbReference type="PROSITE" id="PS50600">
    <property type="entry name" value="ULP_PROTEASE"/>
    <property type="match status" value="1"/>
</dbReference>
<reference evidence="7" key="2">
    <citation type="submission" date="2025-08" db="UniProtKB">
        <authorList>
            <consortium name="RefSeq"/>
        </authorList>
    </citation>
    <scope>IDENTIFICATION</scope>
    <source>
        <tissue evidence="7">Leaf</tissue>
    </source>
</reference>
<accession>A0ABM3RER9</accession>
<feature type="compositionally biased region" description="Low complexity" evidence="4">
    <location>
        <begin position="106"/>
        <end position="116"/>
    </location>
</feature>